<accession>A0A934JBX0</accession>
<dbReference type="Pfam" id="PF15533">
    <property type="entry name" value="Ntox33"/>
    <property type="match status" value="1"/>
</dbReference>
<dbReference type="InterPro" id="IPR050708">
    <property type="entry name" value="T6SS_VgrG/RHS"/>
</dbReference>
<dbReference type="NCBIfam" id="TIGR03696">
    <property type="entry name" value="Rhs_assc_core"/>
    <property type="match status" value="1"/>
</dbReference>
<protein>
    <submittedName>
        <fullName evidence="4">Uncharacterized protein</fullName>
    </submittedName>
</protein>
<dbReference type="InterPro" id="IPR006530">
    <property type="entry name" value="YD"/>
</dbReference>
<organism evidence="4 5">
    <name type="scientific">Paenibacillus roseus</name>
    <dbReference type="NCBI Taxonomy" id="2798579"/>
    <lineage>
        <taxon>Bacteria</taxon>
        <taxon>Bacillati</taxon>
        <taxon>Bacillota</taxon>
        <taxon>Bacilli</taxon>
        <taxon>Bacillales</taxon>
        <taxon>Paenibacillaceae</taxon>
        <taxon>Paenibacillus</taxon>
    </lineage>
</organism>
<evidence type="ECO:0000313" key="5">
    <source>
        <dbReference type="Proteomes" id="UP000640274"/>
    </source>
</evidence>
<proteinExistence type="predicted"/>
<dbReference type="Pfam" id="PF25023">
    <property type="entry name" value="TEN_YD-shell"/>
    <property type="match status" value="2"/>
</dbReference>
<reference evidence="4" key="1">
    <citation type="submission" date="2020-12" db="EMBL/GenBank/DDBJ databases">
        <authorList>
            <person name="Huq M.A."/>
        </authorList>
    </citation>
    <scope>NUCLEOTIDE SEQUENCE</scope>
    <source>
        <strain evidence="4">MAHUQ-46</strain>
    </source>
</reference>
<dbReference type="PANTHER" id="PTHR32305">
    <property type="match status" value="1"/>
</dbReference>
<evidence type="ECO:0000259" key="2">
    <source>
        <dbReference type="Pfam" id="PF15533"/>
    </source>
</evidence>
<evidence type="ECO:0000256" key="1">
    <source>
        <dbReference type="ARBA" id="ARBA00022737"/>
    </source>
</evidence>
<dbReference type="EMBL" id="JAELUP010000111">
    <property type="protein sequence ID" value="MBJ6363973.1"/>
    <property type="molecule type" value="Genomic_DNA"/>
</dbReference>
<evidence type="ECO:0000313" key="4">
    <source>
        <dbReference type="EMBL" id="MBJ6363973.1"/>
    </source>
</evidence>
<dbReference type="RefSeq" id="WP_233168323.1">
    <property type="nucleotide sequence ID" value="NZ_JAELUP010000111.1"/>
</dbReference>
<dbReference type="NCBIfam" id="TIGR01643">
    <property type="entry name" value="YD_repeat_2x"/>
    <property type="match status" value="5"/>
</dbReference>
<dbReference type="PANTHER" id="PTHR32305:SF17">
    <property type="entry name" value="TRNA NUCLEASE WAPA"/>
    <property type="match status" value="1"/>
</dbReference>
<comment type="caution">
    <text evidence="4">The sequence shown here is derived from an EMBL/GenBank/DDBJ whole genome shotgun (WGS) entry which is preliminary data.</text>
</comment>
<dbReference type="InterPro" id="IPR022385">
    <property type="entry name" value="Rhs_assc_core"/>
</dbReference>
<dbReference type="InterPro" id="IPR056823">
    <property type="entry name" value="TEN-like_YD-shell"/>
</dbReference>
<feature type="non-terminal residue" evidence="4">
    <location>
        <position position="1"/>
    </location>
</feature>
<dbReference type="AlphaFoldDB" id="A0A934JBX0"/>
<feature type="domain" description="Teneurin-like YD-shell" evidence="3">
    <location>
        <begin position="636"/>
        <end position="926"/>
    </location>
</feature>
<keyword evidence="5" id="KW-1185">Reference proteome</keyword>
<feature type="domain" description="Teneurin-like YD-shell" evidence="3">
    <location>
        <begin position="381"/>
        <end position="588"/>
    </location>
</feature>
<keyword evidence="1" id="KW-0677">Repeat</keyword>
<gene>
    <name evidence="4" type="ORF">JFN88_22410</name>
</gene>
<dbReference type="Pfam" id="PF05593">
    <property type="entry name" value="RHS_repeat"/>
    <property type="match status" value="1"/>
</dbReference>
<dbReference type="InterPro" id="IPR031325">
    <property type="entry name" value="RHS_repeat"/>
</dbReference>
<name>A0A934JBX0_9BACL</name>
<feature type="domain" description="Bacterial toxin 33" evidence="2">
    <location>
        <begin position="1069"/>
        <end position="1131"/>
    </location>
</feature>
<dbReference type="InterPro" id="IPR029110">
    <property type="entry name" value="Ntox33"/>
</dbReference>
<sequence>ERAYRATSREDVVTYTDGSESKFNRVTYSYTGDGAAVRSSNSSFSTTVDNGRIQTTSSYDRVYIDENTPEVYYNTQVVKSSGTQQFTDTMEYNRVKRWPVPTKVTAQTKQGSLQSTASIVSRDYDEYGNVITETDPYTNTTSYTYDTGNLLKSYTVPVQSNKSLFVELERYPTTNGIKTVKMKENNSSGSLKAQTSYIYDSYGNPTTITIKDDTRDVSIFNQYDFELYKAGFPTLQAIVVTGADNQITPVVQHFRYKMSTGEMTSYTDGRGYRTQMEYDKLGRMTQVTYPNQVRAGVLFDDYRNQVRVIDETGVHHLVKWNPLGLKIEEGIHGKGMTTYGYDAYGRLSYSDDAAGNRTSYAYDAWDRIISTQFPGANNASTTVLYNDIERTVQTTDPEGNITKETLDILGRPIKQEALNAAGALKSMGQYTYDYAGNLVTQKDAKGLTSSFAYDILGRLTTVTDPEANATNYVYSLAGNLKETTYPDNTQMTKQYDQMGRVIRKTDPSGGVETYFYDASSNITKIVDRKGQTRLYAYSNRNWQISSTTNQETITMGYDTAGRRLWMQDGTGKTQYSYEFGSGWLQSVTYPDNRKTEYEYDNQGKRTKMTDPFGVVSLYRYDARNQLDAIGSAANVWDATYTYKKNGLVASAELRNGIRSSYGYDERNLTSLTHTKTGNTLEALSYQYDQNRNQIGKTERGTAYTFGYDPLNRIATSTQFNETYTYDQRGNRKTLTSDTLLKIADMSYAYDDRDRLTEVVTENNQTVTYRYNGDGLLTERTEAGVTTRYYYDGADIIAEGIVSNGVVTHKASYLRGNGLVARVDASGSRAYYSHNGHGDVTQLTDQAGNVLNSYTYDMWGNPITASETVPNLFRYSGEYWDETTGLQYLRARWYDPSVGRFMNEDTYEGDNKNPLTLNLYTYVHNNPLTNIDPTGQWCQSADGNWSHPGSCNSSTSTWSPDHKHHGDLIKMGKNFVGPLKSYNYYTDYSIGEIYLEWSFYGDLIYRNAPSNTQEKLNFLAKQEVFKNGMALEYFVAGIEFGTSFTGGGLSKGFTKLGIKSRKGPGIRINVEKIDDKYLKRKGIDAHEVKREVFGENAKISHYDLYVDKASGQIYGMRKGGVGEPTPTGYFLK</sequence>
<evidence type="ECO:0000259" key="3">
    <source>
        <dbReference type="Pfam" id="PF25023"/>
    </source>
</evidence>
<dbReference type="Gene3D" id="2.180.10.10">
    <property type="entry name" value="RHS repeat-associated core"/>
    <property type="match status" value="3"/>
</dbReference>
<dbReference type="Proteomes" id="UP000640274">
    <property type="component" value="Unassembled WGS sequence"/>
</dbReference>